<keyword evidence="1" id="KW-1133">Transmembrane helix</keyword>
<dbReference type="AlphaFoldDB" id="A0AAD8EE18"/>
<organism evidence="2 3">
    <name type="scientific">Diploptera punctata</name>
    <name type="common">Pacific beetle cockroach</name>
    <dbReference type="NCBI Taxonomy" id="6984"/>
    <lineage>
        <taxon>Eukaryota</taxon>
        <taxon>Metazoa</taxon>
        <taxon>Ecdysozoa</taxon>
        <taxon>Arthropoda</taxon>
        <taxon>Hexapoda</taxon>
        <taxon>Insecta</taxon>
        <taxon>Pterygota</taxon>
        <taxon>Neoptera</taxon>
        <taxon>Polyneoptera</taxon>
        <taxon>Dictyoptera</taxon>
        <taxon>Blattodea</taxon>
        <taxon>Blaberoidea</taxon>
        <taxon>Blaberidae</taxon>
        <taxon>Diplopterinae</taxon>
        <taxon>Diploptera</taxon>
    </lineage>
</organism>
<accession>A0AAD8EE18</accession>
<evidence type="ECO:0000313" key="2">
    <source>
        <dbReference type="EMBL" id="KAJ9586903.1"/>
    </source>
</evidence>
<feature type="transmembrane region" description="Helical" evidence="1">
    <location>
        <begin position="141"/>
        <end position="158"/>
    </location>
</feature>
<sequence length="191" mass="22590">EERFLNFILQGGFGALSMFGPWFTSSRPLHELYLMSSFYLTLRRTREQGAYSPKAEPLITLITSIKCFDFCEYTGQEDVCLMSINCSMEKIYQGKWNPNMLADYCFFFVSRCYGRIPMTCHTFLTFILIFEAIFLMFFFRFLVMFVLISEVYMFYLFIRSSMPFHLLEGVPYSWNFLKNQTVTTSAFTSCY</sequence>
<dbReference type="Proteomes" id="UP001233999">
    <property type="component" value="Unassembled WGS sequence"/>
</dbReference>
<keyword evidence="1" id="KW-0472">Membrane</keyword>
<reference evidence="2" key="2">
    <citation type="submission" date="2023-05" db="EMBL/GenBank/DDBJ databases">
        <authorList>
            <person name="Fouks B."/>
        </authorList>
    </citation>
    <scope>NUCLEOTIDE SEQUENCE</scope>
    <source>
        <strain evidence="2">Stay&amp;Tobe</strain>
        <tissue evidence="2">Testes</tissue>
    </source>
</reference>
<name>A0AAD8EE18_DIPPU</name>
<dbReference type="EMBL" id="JASPKZ010006826">
    <property type="protein sequence ID" value="KAJ9586903.1"/>
    <property type="molecule type" value="Genomic_DNA"/>
</dbReference>
<keyword evidence="1" id="KW-0812">Transmembrane</keyword>
<feature type="non-terminal residue" evidence="2">
    <location>
        <position position="1"/>
    </location>
</feature>
<reference evidence="2" key="1">
    <citation type="journal article" date="2023" name="IScience">
        <title>Live-bearing cockroach genome reveals convergent evolutionary mechanisms linked to viviparity in insects and beyond.</title>
        <authorList>
            <person name="Fouks B."/>
            <person name="Harrison M.C."/>
            <person name="Mikhailova A.A."/>
            <person name="Marchal E."/>
            <person name="English S."/>
            <person name="Carruthers M."/>
            <person name="Jennings E.C."/>
            <person name="Chiamaka E.L."/>
            <person name="Frigard R.A."/>
            <person name="Pippel M."/>
            <person name="Attardo G.M."/>
            <person name="Benoit J.B."/>
            <person name="Bornberg-Bauer E."/>
            <person name="Tobe S.S."/>
        </authorList>
    </citation>
    <scope>NUCLEOTIDE SEQUENCE</scope>
    <source>
        <strain evidence="2">Stay&amp;Tobe</strain>
    </source>
</reference>
<evidence type="ECO:0000313" key="3">
    <source>
        <dbReference type="Proteomes" id="UP001233999"/>
    </source>
</evidence>
<feature type="non-terminal residue" evidence="2">
    <location>
        <position position="191"/>
    </location>
</feature>
<evidence type="ECO:0000256" key="1">
    <source>
        <dbReference type="SAM" id="Phobius"/>
    </source>
</evidence>
<protein>
    <submittedName>
        <fullName evidence="2">Uncharacterized protein</fullName>
    </submittedName>
</protein>
<comment type="caution">
    <text evidence="2">The sequence shown here is derived from an EMBL/GenBank/DDBJ whole genome shotgun (WGS) entry which is preliminary data.</text>
</comment>
<keyword evidence="3" id="KW-1185">Reference proteome</keyword>
<proteinExistence type="predicted"/>
<gene>
    <name evidence="2" type="ORF">L9F63_019501</name>
</gene>